<keyword evidence="3" id="KW-0378">Hydrolase</keyword>
<feature type="compositionally biased region" description="Low complexity" evidence="1">
    <location>
        <begin position="624"/>
        <end position="637"/>
    </location>
</feature>
<feature type="region of interest" description="Disordered" evidence="1">
    <location>
        <begin position="348"/>
        <end position="400"/>
    </location>
</feature>
<keyword evidence="3" id="KW-0645">Protease</keyword>
<keyword evidence="2" id="KW-0472">Membrane</keyword>
<dbReference type="Gene3D" id="2.40.10.10">
    <property type="entry name" value="Trypsin-like serine proteases"/>
    <property type="match status" value="2"/>
</dbReference>
<dbReference type="RefSeq" id="WP_248668040.1">
    <property type="nucleotide sequence ID" value="NZ_JALPRX010000071.1"/>
</dbReference>
<keyword evidence="2" id="KW-0812">Transmembrane</keyword>
<dbReference type="AlphaFoldDB" id="A0A9X1YA64"/>
<sequence>MSMSRFLLGSGLESRVLLPAGGQAAIRQHARLREILAARAPAAADLFAEPVLDAREDGQRPTRASWYAPAGAEPVPLPSLRTAQRLLAESSLREQLSALHPLLADPEVAPLLCAALAVPGPGDILWTGESVVLVNWGMVPDSVGDAPAALARHFDATLGAWMPPGGNPWTAPPASAAETPGRLPDTPAGAAAGAATHAAPGRATSAQGTSAQGTPDSPAGVPPGMPPGPPAGFPPGLPPGPPPGSPPGSPSGAPLPAGRSGGVLGAVGAVLAAIVLVLLLSAVAVAAGYYYGWHRLVQELQAQVPPPGDPGLDADMRRMQEGVNEGLRQRIATLEGALRGNVCVAPAGPMPALPEQRADPAAPDRSPGQPPGQQAMPLLPPAPEAQPVERPAPQPGQAPAVTNLADLLDDSVVLVLGQVQRPDGQGISTGTGFAIGPRLVVTNRHVVAEVTPGRLRVASRRLGRLVAAEVVASTPGNEPGQPDFAVLRLAEGELPPLVLTPAVDRLLPVVAVGFPGFVVQPGDDFQRLLRGEAGNLPSPVFTSGEVSALQELRGQRVVIHTAAINRGNSGGPLADRCGRVVSVNTFLRADREVAYRADYALPTASLLEFLRRNNVEARTEEGPCRPAAASPAAPSAGPQGGAQGGAQGGLQGGAPGTPPPGTAPPGAAPQGAAPQDGRPASPPGSPQGGTPRPPAGPAPAPPVPNPSAPGSPPAPAAPSR</sequence>
<reference evidence="3" key="1">
    <citation type="submission" date="2022-04" db="EMBL/GenBank/DDBJ databases">
        <title>Roseomonas acroporae sp. nov., isolated from coral Acropora digitifera.</title>
        <authorList>
            <person name="Sun H."/>
        </authorList>
    </citation>
    <scope>NUCLEOTIDE SEQUENCE</scope>
    <source>
        <strain evidence="3">NAR14</strain>
    </source>
</reference>
<organism evidence="3 4">
    <name type="scientific">Roseomonas acroporae</name>
    <dbReference type="NCBI Taxonomy" id="2937791"/>
    <lineage>
        <taxon>Bacteria</taxon>
        <taxon>Pseudomonadati</taxon>
        <taxon>Pseudomonadota</taxon>
        <taxon>Alphaproteobacteria</taxon>
        <taxon>Acetobacterales</taxon>
        <taxon>Roseomonadaceae</taxon>
        <taxon>Roseomonas</taxon>
    </lineage>
</organism>
<feature type="region of interest" description="Disordered" evidence="1">
    <location>
        <begin position="164"/>
        <end position="256"/>
    </location>
</feature>
<feature type="region of interest" description="Disordered" evidence="1">
    <location>
        <begin position="620"/>
        <end position="720"/>
    </location>
</feature>
<keyword evidence="2" id="KW-1133">Transmembrane helix</keyword>
<comment type="caution">
    <text evidence="3">The sequence shown here is derived from an EMBL/GenBank/DDBJ whole genome shotgun (WGS) entry which is preliminary data.</text>
</comment>
<dbReference type="EMBL" id="JALPRX010000071">
    <property type="protein sequence ID" value="MCK8785920.1"/>
    <property type="molecule type" value="Genomic_DNA"/>
</dbReference>
<feature type="compositionally biased region" description="Low complexity" evidence="1">
    <location>
        <begin position="184"/>
        <end position="206"/>
    </location>
</feature>
<dbReference type="InterPro" id="IPR043504">
    <property type="entry name" value="Peptidase_S1_PA_chymotrypsin"/>
</dbReference>
<feature type="compositionally biased region" description="Pro residues" evidence="1">
    <location>
        <begin position="378"/>
        <end position="396"/>
    </location>
</feature>
<feature type="compositionally biased region" description="Pro residues" evidence="1">
    <location>
        <begin position="656"/>
        <end position="667"/>
    </location>
</feature>
<accession>A0A9X1YA64</accession>
<evidence type="ECO:0000256" key="2">
    <source>
        <dbReference type="SAM" id="Phobius"/>
    </source>
</evidence>
<dbReference type="PANTHER" id="PTHR43019">
    <property type="entry name" value="SERINE ENDOPROTEASE DEGS"/>
    <property type="match status" value="1"/>
</dbReference>
<feature type="compositionally biased region" description="Pro residues" evidence="1">
    <location>
        <begin position="220"/>
        <end position="249"/>
    </location>
</feature>
<dbReference type="InterPro" id="IPR009003">
    <property type="entry name" value="Peptidase_S1_PA"/>
</dbReference>
<dbReference type="GO" id="GO:0006508">
    <property type="term" value="P:proteolysis"/>
    <property type="evidence" value="ECO:0007669"/>
    <property type="project" value="UniProtKB-KW"/>
</dbReference>
<proteinExistence type="predicted"/>
<evidence type="ECO:0000256" key="1">
    <source>
        <dbReference type="SAM" id="MobiDB-lite"/>
    </source>
</evidence>
<name>A0A9X1YA64_9PROT</name>
<dbReference type="SUPFAM" id="SSF50494">
    <property type="entry name" value="Trypsin-like serine proteases"/>
    <property type="match status" value="1"/>
</dbReference>
<dbReference type="Proteomes" id="UP001139516">
    <property type="component" value="Unassembled WGS sequence"/>
</dbReference>
<protein>
    <submittedName>
        <fullName evidence="3">Serine protease</fullName>
    </submittedName>
</protein>
<feature type="transmembrane region" description="Helical" evidence="2">
    <location>
        <begin position="263"/>
        <end position="291"/>
    </location>
</feature>
<dbReference type="GO" id="GO:0008233">
    <property type="term" value="F:peptidase activity"/>
    <property type="evidence" value="ECO:0007669"/>
    <property type="project" value="UniProtKB-KW"/>
</dbReference>
<feature type="compositionally biased region" description="Gly residues" evidence="1">
    <location>
        <begin position="638"/>
        <end position="655"/>
    </location>
</feature>
<dbReference type="PANTHER" id="PTHR43019:SF23">
    <property type="entry name" value="PROTEASE DO-LIKE 5, CHLOROPLASTIC"/>
    <property type="match status" value="1"/>
</dbReference>
<feature type="compositionally biased region" description="Pro residues" evidence="1">
    <location>
        <begin position="680"/>
        <end position="720"/>
    </location>
</feature>
<evidence type="ECO:0000313" key="4">
    <source>
        <dbReference type="Proteomes" id="UP001139516"/>
    </source>
</evidence>
<gene>
    <name evidence="3" type="ORF">M0638_16190</name>
</gene>
<evidence type="ECO:0000313" key="3">
    <source>
        <dbReference type="EMBL" id="MCK8785920.1"/>
    </source>
</evidence>
<dbReference type="Pfam" id="PF13365">
    <property type="entry name" value="Trypsin_2"/>
    <property type="match status" value="1"/>
</dbReference>
<feature type="compositionally biased region" description="Low complexity" evidence="1">
    <location>
        <begin position="668"/>
        <end position="679"/>
    </location>
</feature>
<keyword evidence="4" id="KW-1185">Reference proteome</keyword>